<protein>
    <submittedName>
        <fullName evidence="2">NAD-dependent dehydratase</fullName>
    </submittedName>
</protein>
<dbReference type="RefSeq" id="WP_105039346.1">
    <property type="nucleotide sequence ID" value="NZ_PPSL01000003.1"/>
</dbReference>
<gene>
    <name evidence="2" type="ORF">CJD36_011640</name>
</gene>
<evidence type="ECO:0000313" key="3">
    <source>
        <dbReference type="Proteomes" id="UP000239872"/>
    </source>
</evidence>
<dbReference type="AlphaFoldDB" id="A0A2S7SV76"/>
<name>A0A2S7SV76_9BACT</name>
<accession>A0A2S7SV76</accession>
<sequence>MKYVITGSLGNISKPLTQQLVNAGHNVTVISSKADKQSQIESLGAHAAIGSVEDTAFLTRTFNGADAVYTMVPPTMSAPDWVGHIHNIGKNYAEAIKAAGVKQVVNLSSIGAHMPEGCGPVSGLYHVEQELNKLEGVNVKHLRPGFFFTNLYSNIGMIKHAGIIGANYGENAKLVMAHPNDIAAAAAEEMLTPTFTGKSIRFVVSDEPTTTEIAGALGAAIGKPQLPWVNFKNEDALNGMLQAGLPAEVAEKYMEMGEAMATGKMTAGYANKQPLASATKLADFAKEFAAAYAQA</sequence>
<dbReference type="Gene3D" id="3.40.50.720">
    <property type="entry name" value="NAD(P)-binding Rossmann-like Domain"/>
    <property type="match status" value="1"/>
</dbReference>
<feature type="domain" description="NAD(P)-binding" evidence="1">
    <location>
        <begin position="7"/>
        <end position="114"/>
    </location>
</feature>
<comment type="caution">
    <text evidence="2">The sequence shown here is derived from an EMBL/GenBank/DDBJ whole genome shotgun (WGS) entry which is preliminary data.</text>
</comment>
<dbReference type="InterPro" id="IPR036291">
    <property type="entry name" value="NAD(P)-bd_dom_sf"/>
</dbReference>
<reference evidence="2 3" key="1">
    <citation type="submission" date="2018-01" db="EMBL/GenBank/DDBJ databases">
        <title>A novel member of the phylum Bacteroidetes isolated from glacier ice.</title>
        <authorList>
            <person name="Liu Q."/>
            <person name="Xin Y.-H."/>
        </authorList>
    </citation>
    <scope>NUCLEOTIDE SEQUENCE [LARGE SCALE GENOMIC DNA]</scope>
    <source>
        <strain evidence="2 3">RB1R16</strain>
    </source>
</reference>
<dbReference type="OrthoDB" id="2149806at2"/>
<dbReference type="Gene3D" id="3.90.25.10">
    <property type="entry name" value="UDP-galactose 4-epimerase, domain 1"/>
    <property type="match status" value="1"/>
</dbReference>
<evidence type="ECO:0000313" key="2">
    <source>
        <dbReference type="EMBL" id="PQJ10618.1"/>
    </source>
</evidence>
<dbReference type="SUPFAM" id="SSF51735">
    <property type="entry name" value="NAD(P)-binding Rossmann-fold domains"/>
    <property type="match status" value="1"/>
</dbReference>
<dbReference type="Pfam" id="PF13460">
    <property type="entry name" value="NAD_binding_10"/>
    <property type="match status" value="1"/>
</dbReference>
<dbReference type="PANTHER" id="PTHR43162:SF1">
    <property type="entry name" value="PRESTALK A DIFFERENTIATION PROTEIN A"/>
    <property type="match status" value="1"/>
</dbReference>
<dbReference type="InterPro" id="IPR016040">
    <property type="entry name" value="NAD(P)-bd_dom"/>
</dbReference>
<dbReference type="PANTHER" id="PTHR43162">
    <property type="match status" value="1"/>
</dbReference>
<keyword evidence="3" id="KW-1185">Reference proteome</keyword>
<proteinExistence type="predicted"/>
<dbReference type="InterPro" id="IPR051604">
    <property type="entry name" value="Ergot_Alk_Oxidoreductase"/>
</dbReference>
<organism evidence="2 3">
    <name type="scientific">Flavipsychrobacter stenotrophus</name>
    <dbReference type="NCBI Taxonomy" id="2077091"/>
    <lineage>
        <taxon>Bacteria</taxon>
        <taxon>Pseudomonadati</taxon>
        <taxon>Bacteroidota</taxon>
        <taxon>Chitinophagia</taxon>
        <taxon>Chitinophagales</taxon>
        <taxon>Chitinophagaceae</taxon>
        <taxon>Flavipsychrobacter</taxon>
    </lineage>
</organism>
<dbReference type="Proteomes" id="UP000239872">
    <property type="component" value="Unassembled WGS sequence"/>
</dbReference>
<dbReference type="EMBL" id="PPSL01000003">
    <property type="protein sequence ID" value="PQJ10618.1"/>
    <property type="molecule type" value="Genomic_DNA"/>
</dbReference>
<evidence type="ECO:0000259" key="1">
    <source>
        <dbReference type="Pfam" id="PF13460"/>
    </source>
</evidence>